<proteinExistence type="predicted"/>
<dbReference type="RefSeq" id="WP_147649810.1">
    <property type="nucleotide sequence ID" value="NZ_CP042806.1"/>
</dbReference>
<evidence type="ECO:0000313" key="2">
    <source>
        <dbReference type="Proteomes" id="UP000321820"/>
    </source>
</evidence>
<dbReference type="EMBL" id="CP042806">
    <property type="protein sequence ID" value="QEE30497.1"/>
    <property type="molecule type" value="Genomic_DNA"/>
</dbReference>
<name>A0A5B9EJC5_9BACT</name>
<keyword evidence="2" id="KW-1185">Reference proteome</keyword>
<accession>A0A5B9EJC5</accession>
<dbReference type="AlphaFoldDB" id="A0A5B9EJC5"/>
<organism evidence="1 2">
    <name type="scientific">Terriglobus albidus</name>
    <dbReference type="NCBI Taxonomy" id="1592106"/>
    <lineage>
        <taxon>Bacteria</taxon>
        <taxon>Pseudomonadati</taxon>
        <taxon>Acidobacteriota</taxon>
        <taxon>Terriglobia</taxon>
        <taxon>Terriglobales</taxon>
        <taxon>Acidobacteriaceae</taxon>
        <taxon>Terriglobus</taxon>
    </lineage>
</organism>
<protein>
    <submittedName>
        <fullName evidence="1">Uncharacterized protein</fullName>
    </submittedName>
</protein>
<dbReference type="KEGG" id="talb:FTW19_22425"/>
<sequence length="81" mass="9024">MTTADRIKHAIAITLIGDGVAAALHPTHGAQFWKKGPAGWRRSMRWCQRHPHATRMFAIAQAGLATMWVLHHERGARSLFG</sequence>
<evidence type="ECO:0000313" key="1">
    <source>
        <dbReference type="EMBL" id="QEE30497.1"/>
    </source>
</evidence>
<gene>
    <name evidence="1" type="ORF">FTW19_22425</name>
</gene>
<dbReference type="OrthoDB" id="122649at2"/>
<dbReference type="Proteomes" id="UP000321820">
    <property type="component" value="Chromosome"/>
</dbReference>
<reference evidence="1 2" key="1">
    <citation type="submission" date="2019-08" db="EMBL/GenBank/DDBJ databases">
        <title>Complete genome sequence of Terriglobus albidus strain ORNL.</title>
        <authorList>
            <person name="Podar M."/>
        </authorList>
    </citation>
    <scope>NUCLEOTIDE SEQUENCE [LARGE SCALE GENOMIC DNA]</scope>
    <source>
        <strain evidence="1 2">ORNL</strain>
    </source>
</reference>